<gene>
    <name evidence="3" type="ORF">BCR24_03300</name>
</gene>
<feature type="domain" description="YhaN AAA" evidence="2">
    <location>
        <begin position="1"/>
        <end position="201"/>
    </location>
</feature>
<dbReference type="AlphaFoldDB" id="A0A1E5HB38"/>
<comment type="caution">
    <text evidence="3">The sequence shown here is derived from an EMBL/GenBank/DDBJ whole genome shotgun (WGS) entry which is preliminary data.</text>
</comment>
<reference evidence="4" key="1">
    <citation type="submission" date="2016-09" db="EMBL/GenBank/DDBJ databases">
        <authorList>
            <person name="Gulvik C.A."/>
        </authorList>
    </citation>
    <scope>NUCLEOTIDE SEQUENCE [LARGE SCALE GENOMIC DNA]</scope>
    <source>
        <strain evidence="4">LMG 26676</strain>
    </source>
</reference>
<evidence type="ECO:0000313" key="4">
    <source>
        <dbReference type="Proteomes" id="UP000094469"/>
    </source>
</evidence>
<dbReference type="STRING" id="1131292.BCR24_03300"/>
<dbReference type="RefSeq" id="WP_069640278.1">
    <property type="nucleotide sequence ID" value="NZ_JAFBEZ010000022.1"/>
</dbReference>
<dbReference type="PANTHER" id="PTHR41259">
    <property type="entry name" value="DOUBLE-STRAND BREAK REPAIR RAD50 ATPASE, PUTATIVE-RELATED"/>
    <property type="match status" value="1"/>
</dbReference>
<dbReference type="Gene3D" id="3.40.50.300">
    <property type="entry name" value="P-loop containing nucleotide triphosphate hydrolases"/>
    <property type="match status" value="2"/>
</dbReference>
<dbReference type="OrthoDB" id="9764467at2"/>
<dbReference type="SUPFAM" id="SSF52540">
    <property type="entry name" value="P-loop containing nucleoside triphosphate hydrolases"/>
    <property type="match status" value="1"/>
</dbReference>
<dbReference type="Proteomes" id="UP000094469">
    <property type="component" value="Unassembled WGS sequence"/>
</dbReference>
<dbReference type="EMBL" id="MIKC01000023">
    <property type="protein sequence ID" value="OEG22169.1"/>
    <property type="molecule type" value="Genomic_DNA"/>
</dbReference>
<feature type="coiled-coil region" evidence="1">
    <location>
        <begin position="690"/>
        <end position="747"/>
    </location>
</feature>
<name>A0A1E5HB38_9ENTE</name>
<keyword evidence="4" id="KW-1185">Reference proteome</keyword>
<keyword evidence="1" id="KW-0175">Coiled coil</keyword>
<proteinExistence type="predicted"/>
<accession>A0A1E5HB38</accession>
<dbReference type="InterPro" id="IPR038734">
    <property type="entry name" value="YhaN_AAA"/>
</dbReference>
<protein>
    <recommendedName>
        <fullName evidence="2">YhaN AAA domain-containing protein</fullName>
    </recommendedName>
</protein>
<organism evidence="3 4">
    <name type="scientific">Enterococcus ureilyticus</name>
    <dbReference type="NCBI Taxonomy" id="1131292"/>
    <lineage>
        <taxon>Bacteria</taxon>
        <taxon>Bacillati</taxon>
        <taxon>Bacillota</taxon>
        <taxon>Bacilli</taxon>
        <taxon>Lactobacillales</taxon>
        <taxon>Enterococcaceae</taxon>
        <taxon>Enterococcus</taxon>
    </lineage>
</organism>
<evidence type="ECO:0000256" key="1">
    <source>
        <dbReference type="SAM" id="Coils"/>
    </source>
</evidence>
<dbReference type="InterPro" id="IPR027417">
    <property type="entry name" value="P-loop_NTPase"/>
</dbReference>
<sequence>MKLIAIELVGFGKWQQHKIEFQPKNQLLFGTNEAGKSTIYQFVQAMFFGFPAKGKKRKDYQPKNGGAYGGRLWFEHPVYGKVQIERFKGQNKGQAKVYFNDQIGDETLLEKMLYPLTKELFQSVFTFQQEQLSHLEKLNEEELQTSLLSLGLSGSQQLLLSREAYFKQAQMIYKGKGSQPPLNQKLSEYQRLQQRINEKEQQERPFQQLLVELDTTGQKIAEQRQASQEMKDQLARLEKQVMNLPLYEELQAIEQSKTTAVLTREEEEQLLSFFQQYRFLSEELTRLNQSIATQSETQDQTEDYQFYLNEEEHIQQLLNQRYDIDKLLSEISWMSQSLQQNQQEMLPLEKQWGWSRENPPQLSFEEQVINEMREDIIARTVKLQTAQTDLRLLEKEIATREENLSTFETINKEMFRKNYRQTNKNINPLFCGAGALILLLSFFLPTPFRYGTFILSAGCMIAGVWPLFYQPKDTYENEKKQWQEKLSQLDYLNDQLLKIRADIKQIRKEEKEMAQFVAEKVKENHLGRMDQVEFWLTHRSDITRYLILLNTNQELELQLKEDQRQVTKLAEQTERYTAHLPIAGTSLAERIRVIGNFANRMEKIRFAQEYQADAYTRQTIREVKEKQQQVLDQSKPLLQRFQIASINEIPKKVQRYQTASANHKRKQELETMLLGVYPEAIEPQQLTVRQLELSQEIKAIETTIQHLQEKEQELLYQKQQMLSDGTLDELYQEQAMLKTEIEELALEWSGNQLAGQLLMDLLTELSEKQLPNLLKKATDYFKILTRNSYRAIQLQEEQLIVIRKDHERFMLHELSTGTRDQVVMAVRFAFLYLQEQRNLCPIMIDDGWLHYDSQRKEQLAQLFAVFSEHQQVICFSSDKEMVSYYKELKQPIMELEGAEV</sequence>
<feature type="coiled-coil region" evidence="1">
    <location>
        <begin position="182"/>
        <end position="240"/>
    </location>
</feature>
<evidence type="ECO:0000259" key="2">
    <source>
        <dbReference type="Pfam" id="PF13514"/>
    </source>
</evidence>
<dbReference type="Pfam" id="PF13514">
    <property type="entry name" value="AAA_27"/>
    <property type="match status" value="1"/>
</dbReference>
<feature type="coiled-coil region" evidence="1">
    <location>
        <begin position="545"/>
        <end position="572"/>
    </location>
</feature>
<dbReference type="PANTHER" id="PTHR41259:SF1">
    <property type="entry name" value="DOUBLE-STRAND BREAK REPAIR RAD50 ATPASE, PUTATIVE-RELATED"/>
    <property type="match status" value="1"/>
</dbReference>
<feature type="coiled-coil region" evidence="1">
    <location>
        <begin position="472"/>
        <end position="509"/>
    </location>
</feature>
<evidence type="ECO:0000313" key="3">
    <source>
        <dbReference type="EMBL" id="OEG22169.1"/>
    </source>
</evidence>